<dbReference type="GO" id="GO:0030170">
    <property type="term" value="F:pyridoxal phosphate binding"/>
    <property type="evidence" value="ECO:0007669"/>
    <property type="project" value="TreeGrafter"/>
</dbReference>
<dbReference type="PANTHER" id="PTHR30244:SF34">
    <property type="entry name" value="DTDP-4-AMINO-4,6-DIDEOXYGALACTOSE TRANSAMINASE"/>
    <property type="match status" value="1"/>
</dbReference>
<keyword evidence="5" id="KW-0808">Transferase</keyword>
<evidence type="ECO:0000313" key="5">
    <source>
        <dbReference type="EMBL" id="GAB97426.1"/>
    </source>
</evidence>
<dbReference type="Gene3D" id="3.90.1150.10">
    <property type="entry name" value="Aspartate Aminotransferase, domain 1"/>
    <property type="match status" value="1"/>
</dbReference>
<name>K6WUC1_9MICO</name>
<dbReference type="STRING" id="1184609.KILIM_067_00270"/>
<dbReference type="InterPro" id="IPR015422">
    <property type="entry name" value="PyrdxlP-dep_Trfase_small"/>
</dbReference>
<dbReference type="PANTHER" id="PTHR30244">
    <property type="entry name" value="TRANSAMINASE"/>
    <property type="match status" value="1"/>
</dbReference>
<evidence type="ECO:0000256" key="3">
    <source>
        <dbReference type="PIRSR" id="PIRSR000390-2"/>
    </source>
</evidence>
<dbReference type="Proteomes" id="UP000008366">
    <property type="component" value="Unassembled WGS sequence"/>
</dbReference>
<gene>
    <name evidence="5" type="ORF">KILIM_067_00270</name>
</gene>
<dbReference type="InterPro" id="IPR000653">
    <property type="entry name" value="DegT/StrS_aminotransferase"/>
</dbReference>
<organism evidence="5 6">
    <name type="scientific">Kineosphaera limosa NBRC 100340</name>
    <dbReference type="NCBI Taxonomy" id="1184609"/>
    <lineage>
        <taxon>Bacteria</taxon>
        <taxon>Bacillati</taxon>
        <taxon>Actinomycetota</taxon>
        <taxon>Actinomycetes</taxon>
        <taxon>Micrococcales</taxon>
        <taxon>Dermatophilaceae</taxon>
        <taxon>Kineosphaera</taxon>
    </lineage>
</organism>
<keyword evidence="6" id="KW-1185">Reference proteome</keyword>
<evidence type="ECO:0000256" key="1">
    <source>
        <dbReference type="ARBA" id="ARBA00001933"/>
    </source>
</evidence>
<dbReference type="OrthoDB" id="9804264at2"/>
<feature type="active site" description="Proton acceptor" evidence="2">
    <location>
        <position position="184"/>
    </location>
</feature>
<reference evidence="5 6" key="1">
    <citation type="submission" date="2012-08" db="EMBL/GenBank/DDBJ databases">
        <title>Whole genome shotgun sequence of Kineosphaera limosa NBRC 100340.</title>
        <authorList>
            <person name="Yoshida I."/>
            <person name="Isaki S."/>
            <person name="Hosoyama A."/>
            <person name="Tsuchikane K."/>
            <person name="Katsumata H."/>
            <person name="Ando Y."/>
            <person name="Ohji S."/>
            <person name="Hamada M."/>
            <person name="Tamura T."/>
            <person name="Yamazoe A."/>
            <person name="Yamazaki S."/>
            <person name="Fujita N."/>
        </authorList>
    </citation>
    <scope>NUCLEOTIDE SEQUENCE [LARGE SCALE GENOMIC DNA]</scope>
    <source>
        <strain evidence="5 6">NBRC 100340</strain>
    </source>
</reference>
<dbReference type="CDD" id="cd00616">
    <property type="entry name" value="AHBA_syn"/>
    <property type="match status" value="1"/>
</dbReference>
<dbReference type="RefSeq" id="WP_006593958.1">
    <property type="nucleotide sequence ID" value="NZ_BAHD01000067.1"/>
</dbReference>
<keyword evidence="5" id="KW-0032">Aminotransferase</keyword>
<accession>K6WUC1</accession>
<dbReference type="SUPFAM" id="SSF53383">
    <property type="entry name" value="PLP-dependent transferases"/>
    <property type="match status" value="1"/>
</dbReference>
<evidence type="ECO:0000256" key="2">
    <source>
        <dbReference type="PIRSR" id="PIRSR000390-1"/>
    </source>
</evidence>
<comment type="caution">
    <text evidence="5">The sequence shown here is derived from an EMBL/GenBank/DDBJ whole genome shotgun (WGS) entry which is preliminary data.</text>
</comment>
<dbReference type="Pfam" id="PF01041">
    <property type="entry name" value="DegT_DnrJ_EryC1"/>
    <property type="match status" value="1"/>
</dbReference>
<dbReference type="GO" id="GO:0000271">
    <property type="term" value="P:polysaccharide biosynthetic process"/>
    <property type="evidence" value="ECO:0007669"/>
    <property type="project" value="TreeGrafter"/>
</dbReference>
<comment type="cofactor">
    <cofactor evidence="1">
        <name>pyridoxal 5'-phosphate</name>
        <dbReference type="ChEBI" id="CHEBI:597326"/>
    </cofactor>
</comment>
<sequence length="365" mass="38688">MNDFIPPAKPLIGEEERAAVDRVLRSGMLAQGPEVKAFEEEFAAHFGLGRECVAVNSGTSGQHLGLLSSGVKAGDEVIVPSFTFAATANSVALTGATPVFADIAADSFCLDPAAVEAVVTERTVGIMPVHLYGHPADMPGLGAVADKHGLQLFEDAAQAHGASLNGTPVGAFGSFAMFSLYPTKNMTSGEGGMVSCATGDIARLMRLYRNQGMEKQYHNEVVGFNNRMTDIHAAIGREQLKKVGAWTAKRQENAAFLSANLEGVTTPPVADGAVHVYHQYTIRVPQDRDGFAAALREQYNVGSGMFYPVPNHRLAPFAGRTRDEDLPQTEQAARECLSLPVHPSLTTGDLERIVAAVNALAKAGA</sequence>
<dbReference type="EMBL" id="BAHD01000067">
    <property type="protein sequence ID" value="GAB97426.1"/>
    <property type="molecule type" value="Genomic_DNA"/>
</dbReference>
<dbReference type="Gene3D" id="3.40.640.10">
    <property type="entry name" value="Type I PLP-dependent aspartate aminotransferase-like (Major domain)"/>
    <property type="match status" value="1"/>
</dbReference>
<evidence type="ECO:0000313" key="6">
    <source>
        <dbReference type="Proteomes" id="UP000008366"/>
    </source>
</evidence>
<keyword evidence="3 4" id="KW-0663">Pyridoxal phosphate</keyword>
<feature type="modified residue" description="N6-(pyridoxal phosphate)lysine" evidence="3">
    <location>
        <position position="184"/>
    </location>
</feature>
<dbReference type="GO" id="GO:0008483">
    <property type="term" value="F:transaminase activity"/>
    <property type="evidence" value="ECO:0007669"/>
    <property type="project" value="UniProtKB-KW"/>
</dbReference>
<dbReference type="eggNOG" id="COG0399">
    <property type="taxonomic scope" value="Bacteria"/>
</dbReference>
<proteinExistence type="inferred from homology"/>
<dbReference type="AlphaFoldDB" id="K6WUC1"/>
<dbReference type="PIRSF" id="PIRSF000390">
    <property type="entry name" value="PLP_StrS"/>
    <property type="match status" value="1"/>
</dbReference>
<protein>
    <submittedName>
        <fullName evidence="5">Putative aminotransferase</fullName>
    </submittedName>
</protein>
<comment type="similarity">
    <text evidence="4">Belongs to the DegT/DnrJ/EryC1 family.</text>
</comment>
<dbReference type="InterPro" id="IPR015424">
    <property type="entry name" value="PyrdxlP-dep_Trfase"/>
</dbReference>
<dbReference type="InterPro" id="IPR015421">
    <property type="entry name" value="PyrdxlP-dep_Trfase_major"/>
</dbReference>
<evidence type="ECO:0000256" key="4">
    <source>
        <dbReference type="RuleBase" id="RU004508"/>
    </source>
</evidence>